<organism evidence="1 2">
    <name type="scientific">Aspergillus melleus</name>
    <dbReference type="NCBI Taxonomy" id="138277"/>
    <lineage>
        <taxon>Eukaryota</taxon>
        <taxon>Fungi</taxon>
        <taxon>Dikarya</taxon>
        <taxon>Ascomycota</taxon>
        <taxon>Pezizomycotina</taxon>
        <taxon>Eurotiomycetes</taxon>
        <taxon>Eurotiomycetidae</taxon>
        <taxon>Eurotiales</taxon>
        <taxon>Aspergillaceae</taxon>
        <taxon>Aspergillus</taxon>
        <taxon>Aspergillus subgen. Circumdati</taxon>
    </lineage>
</organism>
<name>A0ACC3AWV0_9EURO</name>
<sequence length="107" mass="12094">MAIQLDGTIERQKLSDFEFFSGNSKGTIQGFGYEYVHHGEFGVRFARFNSVKNFALHGLTIVYSGLYYLVFETDIWIHDVEVTNGDECVTVKSPVDHLLIESGDLVI</sequence>
<dbReference type="Proteomes" id="UP001177260">
    <property type="component" value="Unassembled WGS sequence"/>
</dbReference>
<comment type="caution">
    <text evidence="1">The sequence shown here is derived from an EMBL/GenBank/DDBJ whole genome shotgun (WGS) entry which is preliminary data.</text>
</comment>
<evidence type="ECO:0000313" key="2">
    <source>
        <dbReference type="Proteomes" id="UP001177260"/>
    </source>
</evidence>
<accession>A0ACC3AWV0</accession>
<reference evidence="1 2" key="1">
    <citation type="journal article" date="2023" name="ACS Omega">
        <title>Identification of the Neoaspergillic Acid Biosynthesis Gene Cluster by Establishing an In Vitro CRISPR-Ribonucleoprotein Genetic System in Aspergillus melleus.</title>
        <authorList>
            <person name="Yuan B."/>
            <person name="Grau M.F."/>
            <person name="Murata R.M."/>
            <person name="Torok T."/>
            <person name="Venkateswaran K."/>
            <person name="Stajich J.E."/>
            <person name="Wang C.C.C."/>
        </authorList>
    </citation>
    <scope>NUCLEOTIDE SEQUENCE [LARGE SCALE GENOMIC DNA]</scope>
    <source>
        <strain evidence="1 2">IMV 1140</strain>
    </source>
</reference>
<keyword evidence="2" id="KW-1185">Reference proteome</keyword>
<protein>
    <submittedName>
        <fullName evidence="1">Uncharacterized protein</fullName>
    </submittedName>
</protein>
<proteinExistence type="predicted"/>
<gene>
    <name evidence="1" type="ORF">N8T08_008075</name>
</gene>
<dbReference type="EMBL" id="JAOPJF010000053">
    <property type="protein sequence ID" value="KAK1142149.1"/>
    <property type="molecule type" value="Genomic_DNA"/>
</dbReference>
<evidence type="ECO:0000313" key="1">
    <source>
        <dbReference type="EMBL" id="KAK1142149.1"/>
    </source>
</evidence>